<dbReference type="EMBL" id="BOOH01000041">
    <property type="protein sequence ID" value="GIH78603.1"/>
    <property type="molecule type" value="Genomic_DNA"/>
</dbReference>
<dbReference type="RefSeq" id="WP_203893102.1">
    <property type="nucleotide sequence ID" value="NZ_BOOH01000041.1"/>
</dbReference>
<evidence type="ECO:0000313" key="2">
    <source>
        <dbReference type="EMBL" id="GIH78603.1"/>
    </source>
</evidence>
<keyword evidence="1" id="KW-0732">Signal</keyword>
<name>A0A8J3W7H1_9ACTN</name>
<gene>
    <name evidence="2" type="ORF">Plo01_50320</name>
</gene>
<protein>
    <submittedName>
        <fullName evidence="2">Uncharacterized protein</fullName>
    </submittedName>
</protein>
<feature type="signal peptide" evidence="1">
    <location>
        <begin position="1"/>
        <end position="27"/>
    </location>
</feature>
<comment type="caution">
    <text evidence="2">The sequence shown here is derived from an EMBL/GenBank/DDBJ whole genome shotgun (WGS) entry which is preliminary data.</text>
</comment>
<reference evidence="2 3" key="1">
    <citation type="submission" date="2021-01" db="EMBL/GenBank/DDBJ databases">
        <title>Whole genome shotgun sequence of Planobispora longispora NBRC 13918.</title>
        <authorList>
            <person name="Komaki H."/>
            <person name="Tamura T."/>
        </authorList>
    </citation>
    <scope>NUCLEOTIDE SEQUENCE [LARGE SCALE GENOMIC DNA]</scope>
    <source>
        <strain evidence="2 3">NBRC 13918</strain>
    </source>
</reference>
<evidence type="ECO:0000313" key="3">
    <source>
        <dbReference type="Proteomes" id="UP000616724"/>
    </source>
</evidence>
<proteinExistence type="predicted"/>
<organism evidence="2 3">
    <name type="scientific">Planobispora longispora</name>
    <dbReference type="NCBI Taxonomy" id="28887"/>
    <lineage>
        <taxon>Bacteria</taxon>
        <taxon>Bacillati</taxon>
        <taxon>Actinomycetota</taxon>
        <taxon>Actinomycetes</taxon>
        <taxon>Streptosporangiales</taxon>
        <taxon>Streptosporangiaceae</taxon>
        <taxon>Planobispora</taxon>
    </lineage>
</organism>
<feature type="chain" id="PRO_5035168244" evidence="1">
    <location>
        <begin position="28"/>
        <end position="85"/>
    </location>
</feature>
<dbReference type="AlphaFoldDB" id="A0A8J3W7H1"/>
<keyword evidence="3" id="KW-1185">Reference proteome</keyword>
<sequence>MRKLLASGALAASLALTGLVTAAPAQASVTAGAPTISETSGCPHGYYWHKHRYKKWYKGGHWWKGHYHKRGHYHYYYKWHCHKKH</sequence>
<evidence type="ECO:0000256" key="1">
    <source>
        <dbReference type="SAM" id="SignalP"/>
    </source>
</evidence>
<accession>A0A8J3W7H1</accession>
<dbReference type="Proteomes" id="UP000616724">
    <property type="component" value="Unassembled WGS sequence"/>
</dbReference>